<dbReference type="EMBL" id="FMMM01000016">
    <property type="protein sequence ID" value="SCQ18403.1"/>
    <property type="molecule type" value="Genomic_DNA"/>
</dbReference>
<reference evidence="1 2" key="1">
    <citation type="submission" date="2016-09" db="EMBL/GenBank/DDBJ databases">
        <authorList>
            <person name="Capua I."/>
            <person name="De Benedictis P."/>
            <person name="Joannis T."/>
            <person name="Lombin L.H."/>
            <person name="Cattoli G."/>
        </authorList>
    </citation>
    <scope>NUCLEOTIDE SEQUENCE [LARGE SCALE GENOMIC DNA]</scope>
    <source>
        <strain evidence="1 2">UB20</strain>
    </source>
</reference>
<keyword evidence="1" id="KW-0132">Cell division</keyword>
<accession>A0A1D3UE65</accession>
<dbReference type="AlphaFoldDB" id="A0A1D3UE65"/>
<dbReference type="GO" id="GO:0051301">
    <property type="term" value="P:cell division"/>
    <property type="evidence" value="ECO:0007669"/>
    <property type="project" value="UniProtKB-KW"/>
</dbReference>
<protein>
    <submittedName>
        <fullName evidence="1">Cell division protein FtsQ</fullName>
    </submittedName>
</protein>
<dbReference type="OrthoDB" id="1466667at2"/>
<name>A0A1D3UE65_TANFO</name>
<evidence type="ECO:0000313" key="1">
    <source>
        <dbReference type="EMBL" id="SCQ18403.1"/>
    </source>
</evidence>
<proteinExistence type="predicted"/>
<dbReference type="Proteomes" id="UP000182057">
    <property type="component" value="Unassembled WGS sequence"/>
</dbReference>
<keyword evidence="1" id="KW-0131">Cell cycle</keyword>
<gene>
    <name evidence="1" type="primary">ftsQ</name>
    <name evidence="1" type="ORF">TFUB20_00348</name>
</gene>
<evidence type="ECO:0000313" key="2">
    <source>
        <dbReference type="Proteomes" id="UP000182057"/>
    </source>
</evidence>
<dbReference type="OMA" id="NYKAFFQ"/>
<dbReference type="GeneID" id="34757785"/>
<organism evidence="1 2">
    <name type="scientific">Tannerella forsythia</name>
    <name type="common">Bacteroides forsythus</name>
    <dbReference type="NCBI Taxonomy" id="28112"/>
    <lineage>
        <taxon>Bacteria</taxon>
        <taxon>Pseudomonadati</taxon>
        <taxon>Bacteroidota</taxon>
        <taxon>Bacteroidia</taxon>
        <taxon>Bacteroidales</taxon>
        <taxon>Tannerellaceae</taxon>
        <taxon>Tannerella</taxon>
    </lineage>
</organism>
<dbReference type="RefSeq" id="WP_014223857.1">
    <property type="nucleotide sequence ID" value="NZ_CAJPTF010000003.1"/>
</dbReference>
<sequence>MKKILSVIVAVVLFCYLVFSVILMNGKEEDGVCHRVTVVVKDSADRHFIDRHDVLSILKHTSLYPINQRLRDINTETIERKIAGNELIDRVNVYKTPSANIHIEVTQKTPVLRVFSTQGSYYVDERGHTMPVSPRYATYLPIANGIIEKSFATTDLYKFALFLQKHDFWNNQIEQIYVYPNKEVELIPRVGDHRIFLGSLDDFREKMDHLQLFYEQAIPKVGWEKYRIINLKYRNQIVCTKK</sequence>